<dbReference type="GO" id="GO:0016559">
    <property type="term" value="P:peroxisome fission"/>
    <property type="evidence" value="ECO:0007669"/>
    <property type="project" value="TreeGrafter"/>
</dbReference>
<accession>A0A317SFC7</accession>
<evidence type="ECO:0000256" key="6">
    <source>
        <dbReference type="ARBA" id="ARBA00022787"/>
    </source>
</evidence>
<keyword evidence="4" id="KW-0812">Transmembrane</keyword>
<organism evidence="12 13">
    <name type="scientific">Tuber magnatum</name>
    <name type="common">white Piedmont truffle</name>
    <dbReference type="NCBI Taxonomy" id="42249"/>
    <lineage>
        <taxon>Eukaryota</taxon>
        <taxon>Fungi</taxon>
        <taxon>Dikarya</taxon>
        <taxon>Ascomycota</taxon>
        <taxon>Pezizomycotina</taxon>
        <taxon>Pezizomycetes</taxon>
        <taxon>Pezizales</taxon>
        <taxon>Tuberaceae</taxon>
        <taxon>Tuber</taxon>
    </lineage>
</organism>
<dbReference type="SUPFAM" id="SSF48452">
    <property type="entry name" value="TPR-like"/>
    <property type="match status" value="1"/>
</dbReference>
<evidence type="ECO:0000256" key="2">
    <source>
        <dbReference type="ARBA" id="ARBA00008937"/>
    </source>
</evidence>
<evidence type="ECO:0000313" key="12">
    <source>
        <dbReference type="EMBL" id="PWW73123.1"/>
    </source>
</evidence>
<dbReference type="AlphaFoldDB" id="A0A317SFC7"/>
<comment type="caution">
    <text evidence="12">The sequence shown here is derived from an EMBL/GenBank/DDBJ whole genome shotgun (WGS) entry which is preliminary data.</text>
</comment>
<dbReference type="InterPro" id="IPR033745">
    <property type="entry name" value="Fis1_cytosol"/>
</dbReference>
<dbReference type="OrthoDB" id="421154at2759"/>
<dbReference type="InterPro" id="IPR028061">
    <property type="entry name" value="Fis1_TPR_C"/>
</dbReference>
<keyword evidence="5" id="KW-0677">Repeat</keyword>
<proteinExistence type="inferred from homology"/>
<evidence type="ECO:0000256" key="11">
    <source>
        <dbReference type="ARBA" id="ARBA00025016"/>
    </source>
</evidence>
<evidence type="ECO:0000256" key="1">
    <source>
        <dbReference type="ARBA" id="ARBA00004572"/>
    </source>
</evidence>
<dbReference type="Pfam" id="PF14852">
    <property type="entry name" value="Fis1_TPR_N"/>
    <property type="match status" value="1"/>
</dbReference>
<evidence type="ECO:0000256" key="4">
    <source>
        <dbReference type="ARBA" id="ARBA00022692"/>
    </source>
</evidence>
<comment type="subcellular location">
    <subcellularLocation>
        <location evidence="1">Mitochondrion outer membrane</location>
        <topology evidence="1">Single-pass membrane protein</topology>
    </subcellularLocation>
</comment>
<evidence type="ECO:0000256" key="5">
    <source>
        <dbReference type="ARBA" id="ARBA00022737"/>
    </source>
</evidence>
<protein>
    <recommendedName>
        <fullName evidence="3">Mitochondrial fission 1 protein</fullName>
    </recommendedName>
</protein>
<dbReference type="PANTHER" id="PTHR13247:SF0">
    <property type="entry name" value="MITOCHONDRIAL FISSION 1 PROTEIN"/>
    <property type="match status" value="1"/>
</dbReference>
<comment type="function">
    <text evidence="11">Has a role in mitochondrial fission. Has a role in outer membrane fission but not matrix separation.</text>
</comment>
<keyword evidence="10" id="KW-0472">Membrane</keyword>
<dbReference type="CDD" id="cd12212">
    <property type="entry name" value="Fis1"/>
    <property type="match status" value="1"/>
</dbReference>
<name>A0A317SFC7_9PEZI</name>
<dbReference type="PANTHER" id="PTHR13247">
    <property type="entry name" value="TETRATRICOPEPTIDE REPEAT PROTEIN 11 TPR REPEAT PROTEIN 11"/>
    <property type="match status" value="1"/>
</dbReference>
<comment type="similarity">
    <text evidence="2">Belongs to the FIS1 family.</text>
</comment>
<dbReference type="GO" id="GO:0000266">
    <property type="term" value="P:mitochondrial fission"/>
    <property type="evidence" value="ECO:0007669"/>
    <property type="project" value="InterPro"/>
</dbReference>
<keyword evidence="7" id="KW-0802">TPR repeat</keyword>
<keyword evidence="13" id="KW-1185">Reference proteome</keyword>
<evidence type="ECO:0000256" key="9">
    <source>
        <dbReference type="ARBA" id="ARBA00023128"/>
    </source>
</evidence>
<dbReference type="InterPro" id="IPR011990">
    <property type="entry name" value="TPR-like_helical_dom_sf"/>
</dbReference>
<dbReference type="GO" id="GO:0005741">
    <property type="term" value="C:mitochondrial outer membrane"/>
    <property type="evidence" value="ECO:0007669"/>
    <property type="project" value="UniProtKB-SubCell"/>
</dbReference>
<dbReference type="Proteomes" id="UP000246991">
    <property type="component" value="Unassembled WGS sequence"/>
</dbReference>
<evidence type="ECO:0000256" key="10">
    <source>
        <dbReference type="ARBA" id="ARBA00023136"/>
    </source>
</evidence>
<sequence>MPYDNLPHAVDAESPLKEAELQVLRNQFEKEGQFVGVQTKFNYAWGLIKSEKRLEQQMGVRLLTDIFRDHTERRRECLYYLALGNYKLGNYAEARRYNDRLLENEPANLQSQSLRGLIDDKVAKARCSHHQRCSVSSRTRRLRPLERYVQKTVSSGRSEIRCARLTGERLLKERK</sequence>
<keyword evidence="6" id="KW-1000">Mitochondrion outer membrane</keyword>
<gene>
    <name evidence="12" type="ORF">C7212DRAFT_359493</name>
</gene>
<evidence type="ECO:0000256" key="3">
    <source>
        <dbReference type="ARBA" id="ARBA00014314"/>
    </source>
</evidence>
<dbReference type="EMBL" id="PYWC01000086">
    <property type="protein sequence ID" value="PWW73123.1"/>
    <property type="molecule type" value="Genomic_DNA"/>
</dbReference>
<dbReference type="InterPro" id="IPR016543">
    <property type="entry name" value="Fis1"/>
</dbReference>
<dbReference type="InterPro" id="IPR028058">
    <property type="entry name" value="Fis1_TPR_N"/>
</dbReference>
<keyword evidence="8" id="KW-1133">Transmembrane helix</keyword>
<evidence type="ECO:0000256" key="8">
    <source>
        <dbReference type="ARBA" id="ARBA00022989"/>
    </source>
</evidence>
<reference evidence="12 13" key="1">
    <citation type="submission" date="2018-03" db="EMBL/GenBank/DDBJ databases">
        <title>Genomes of Pezizomycetes fungi and the evolution of truffles.</title>
        <authorList>
            <person name="Murat C."/>
            <person name="Payen T."/>
            <person name="Noel B."/>
            <person name="Kuo A."/>
            <person name="Martin F.M."/>
        </authorList>
    </citation>
    <scope>NUCLEOTIDE SEQUENCE [LARGE SCALE GENOMIC DNA]</scope>
    <source>
        <strain evidence="12">091103-1</strain>
    </source>
</reference>
<dbReference type="GO" id="GO:0005778">
    <property type="term" value="C:peroxisomal membrane"/>
    <property type="evidence" value="ECO:0007669"/>
    <property type="project" value="TreeGrafter"/>
</dbReference>
<dbReference type="Pfam" id="PF14853">
    <property type="entry name" value="Fis1_TPR_C"/>
    <property type="match status" value="1"/>
</dbReference>
<dbReference type="Gene3D" id="1.25.40.10">
    <property type="entry name" value="Tetratricopeptide repeat domain"/>
    <property type="match status" value="1"/>
</dbReference>
<dbReference type="GO" id="GO:0000422">
    <property type="term" value="P:autophagy of mitochondrion"/>
    <property type="evidence" value="ECO:0007669"/>
    <property type="project" value="TreeGrafter"/>
</dbReference>
<evidence type="ECO:0000313" key="13">
    <source>
        <dbReference type="Proteomes" id="UP000246991"/>
    </source>
</evidence>
<dbReference type="STRING" id="42249.A0A317SFC7"/>
<evidence type="ECO:0000256" key="7">
    <source>
        <dbReference type="ARBA" id="ARBA00022803"/>
    </source>
</evidence>
<dbReference type="FunFam" id="1.25.40.10:FF:000179">
    <property type="entry name" value="Mitochondrial fission 1 protein"/>
    <property type="match status" value="1"/>
</dbReference>
<keyword evidence="9" id="KW-0496">Mitochondrion</keyword>